<name>A0A6A6BC76_9PEZI</name>
<dbReference type="AlphaFoldDB" id="A0A6A6BC76"/>
<feature type="region of interest" description="Disordered" evidence="1">
    <location>
        <begin position="162"/>
        <end position="194"/>
    </location>
</feature>
<feature type="compositionally biased region" description="Basic and acidic residues" evidence="1">
    <location>
        <begin position="646"/>
        <end position="655"/>
    </location>
</feature>
<protein>
    <recommendedName>
        <fullName evidence="4">Eisosome protein 1</fullName>
    </recommendedName>
</protein>
<reference evidence="2" key="1">
    <citation type="journal article" date="2020" name="Stud. Mycol.">
        <title>101 Dothideomycetes genomes: a test case for predicting lifestyles and emergence of pathogens.</title>
        <authorList>
            <person name="Haridas S."/>
            <person name="Albert R."/>
            <person name="Binder M."/>
            <person name="Bloem J."/>
            <person name="Labutti K."/>
            <person name="Salamov A."/>
            <person name="Andreopoulos B."/>
            <person name="Baker S."/>
            <person name="Barry K."/>
            <person name="Bills G."/>
            <person name="Bluhm B."/>
            <person name="Cannon C."/>
            <person name="Castanera R."/>
            <person name="Culley D."/>
            <person name="Daum C."/>
            <person name="Ezra D."/>
            <person name="Gonzalez J."/>
            <person name="Henrissat B."/>
            <person name="Kuo A."/>
            <person name="Liang C."/>
            <person name="Lipzen A."/>
            <person name="Lutzoni F."/>
            <person name="Magnuson J."/>
            <person name="Mondo S."/>
            <person name="Nolan M."/>
            <person name="Ohm R."/>
            <person name="Pangilinan J."/>
            <person name="Park H.-J."/>
            <person name="Ramirez L."/>
            <person name="Alfaro M."/>
            <person name="Sun H."/>
            <person name="Tritt A."/>
            <person name="Yoshinaga Y."/>
            <person name="Zwiers L.-H."/>
            <person name="Turgeon B."/>
            <person name="Goodwin S."/>
            <person name="Spatafora J."/>
            <person name="Crous P."/>
            <person name="Grigoriev I."/>
        </authorList>
    </citation>
    <scope>NUCLEOTIDE SEQUENCE</scope>
    <source>
        <strain evidence="2">CBS 121167</strain>
    </source>
</reference>
<dbReference type="GeneID" id="54303727"/>
<feature type="region of interest" description="Disordered" evidence="1">
    <location>
        <begin position="238"/>
        <end position="262"/>
    </location>
</feature>
<dbReference type="RefSeq" id="XP_033397442.1">
    <property type="nucleotide sequence ID" value="XM_033546221.1"/>
</dbReference>
<dbReference type="Pfam" id="PF12757">
    <property type="entry name" value="Eisosome1"/>
    <property type="match status" value="1"/>
</dbReference>
<feature type="compositionally biased region" description="Basic residues" evidence="1">
    <location>
        <begin position="391"/>
        <end position="401"/>
    </location>
</feature>
<feature type="compositionally biased region" description="Low complexity" evidence="1">
    <location>
        <begin position="758"/>
        <end position="806"/>
    </location>
</feature>
<feature type="region of interest" description="Disordered" evidence="1">
    <location>
        <begin position="389"/>
        <end position="417"/>
    </location>
</feature>
<feature type="compositionally biased region" description="Acidic residues" evidence="1">
    <location>
        <begin position="873"/>
        <end position="882"/>
    </location>
</feature>
<dbReference type="EMBL" id="ML995486">
    <property type="protein sequence ID" value="KAF2141730.1"/>
    <property type="molecule type" value="Genomic_DNA"/>
</dbReference>
<evidence type="ECO:0000313" key="2">
    <source>
        <dbReference type="EMBL" id="KAF2141730.1"/>
    </source>
</evidence>
<dbReference type="GO" id="GO:0070941">
    <property type="term" value="P:eisosome assembly"/>
    <property type="evidence" value="ECO:0007669"/>
    <property type="project" value="TreeGrafter"/>
</dbReference>
<dbReference type="Proteomes" id="UP000799438">
    <property type="component" value="Unassembled WGS sequence"/>
</dbReference>
<feature type="compositionally biased region" description="Low complexity" evidence="1">
    <location>
        <begin position="817"/>
        <end position="826"/>
    </location>
</feature>
<feature type="compositionally biased region" description="Low complexity" evidence="1">
    <location>
        <begin position="910"/>
        <end position="919"/>
    </location>
</feature>
<organism evidence="2 3">
    <name type="scientific">Aplosporella prunicola CBS 121167</name>
    <dbReference type="NCBI Taxonomy" id="1176127"/>
    <lineage>
        <taxon>Eukaryota</taxon>
        <taxon>Fungi</taxon>
        <taxon>Dikarya</taxon>
        <taxon>Ascomycota</taxon>
        <taxon>Pezizomycotina</taxon>
        <taxon>Dothideomycetes</taxon>
        <taxon>Dothideomycetes incertae sedis</taxon>
        <taxon>Botryosphaeriales</taxon>
        <taxon>Aplosporellaceae</taxon>
        <taxon>Aplosporella</taxon>
    </lineage>
</organism>
<sequence>MASATANATARPVSDVSNPPCPDPSAHVKDTATRLQDQASTAALYVTRPGPPQINPLGPDGKLSSASAATSLKYAKPQDLPSYPSLGLTPANSASSAALLAAGNKTKIEWWKPEASDNAARAAFLAKDYKMQPMWQPELSSAGSKAALLAHRDGGKLNLWTPEASPEGNSAAHLAMRNKKPSPQTDYGYTPTGKKNALTAATGAMSAGRNRSGSTLLPLPAYPDAANSAHNSLNAATVAHRPSVKQRKPAESANRVSSDAMESARITHAGNNVPKEMYGSTPPVSIETDEKKRQDALRASAIVMAKKMYEMQQRHIDEAAGNSTAEIGARASSARSQSVSSSVDLRTQAMQYINLQEQAQKLAAERLAKINPDESAAFRSYYGYGNEPSRKRLSVRRGRRRASSEGEVGSDSDDEMRSRRIRNQMSHFNSQLKDVDAMKRQRDRDNLLAAAERKVHAQMHDMDERVFMETGKVTPAMMEEWEAKARVKAAQESETRMQNHGKVHVGGGRFLDQAEIDAIAAGKVQPTLDQINETAELHRARDEEKRLDEAERKRLANVEKERETSFKAEVKRTREDEKIAAKLRKSEEKAAAKDKKEAEKARREEEKRLRREDKRRSVQHDEQRLSVDEGPLAHVEAHPKPPTPERAIHARDTGLERPAPPTTVPSYHPHVEAIGGVDSSEEEDGEDDRGVHQHQHHQRGASTTTDRPSAYEVTGALPPAQQHTDDATPATATSPTSPTSKDRGFKSLFSRLKRRSRGSAPGTIATTAATADAPASSPTTTAAVAVPATTTTPTAAHATPMTPASAGAAPRARERSVSISSLSSSLPDEHDSDSDYDVDHHHHGHHHDATAATATDARGRTRATRSPPSVSSAEEEEEDEHFEEARDGFDEAGLAPPMQGRFGGGGSGSARGSTSGSVSPVRETRFREGF</sequence>
<feature type="region of interest" description="Disordered" evidence="1">
    <location>
        <begin position="272"/>
        <end position="291"/>
    </location>
</feature>
<evidence type="ECO:0000256" key="1">
    <source>
        <dbReference type="SAM" id="MobiDB-lite"/>
    </source>
</evidence>
<dbReference type="OrthoDB" id="4070583at2759"/>
<feature type="region of interest" description="Disordered" evidence="1">
    <location>
        <begin position="582"/>
        <end position="930"/>
    </location>
</feature>
<dbReference type="PANTHER" id="PTHR28298:SF1">
    <property type="entry name" value="EISOSOME PROTEIN 1"/>
    <property type="match status" value="1"/>
</dbReference>
<feature type="region of interest" description="Disordered" evidence="1">
    <location>
        <begin position="45"/>
        <end position="70"/>
    </location>
</feature>
<evidence type="ECO:0008006" key="4">
    <source>
        <dbReference type="Google" id="ProtNLM"/>
    </source>
</evidence>
<proteinExistence type="predicted"/>
<keyword evidence="3" id="KW-1185">Reference proteome</keyword>
<dbReference type="InterPro" id="IPR024527">
    <property type="entry name" value="Eisosome1"/>
</dbReference>
<accession>A0A6A6BC76</accession>
<dbReference type="PANTHER" id="PTHR28298">
    <property type="entry name" value="EISOSOME PROTEIN 1"/>
    <property type="match status" value="1"/>
</dbReference>
<gene>
    <name evidence="2" type="ORF">K452DRAFT_358829</name>
</gene>
<feature type="compositionally biased region" description="Basic and acidic residues" evidence="1">
    <location>
        <begin position="582"/>
        <end position="627"/>
    </location>
</feature>
<feature type="region of interest" description="Disordered" evidence="1">
    <location>
        <begin position="1"/>
        <end position="33"/>
    </location>
</feature>
<evidence type="ECO:0000313" key="3">
    <source>
        <dbReference type="Proteomes" id="UP000799438"/>
    </source>
</evidence>
<feature type="compositionally biased region" description="Low complexity" evidence="1">
    <location>
        <begin position="727"/>
        <end position="739"/>
    </location>
</feature>